<evidence type="ECO:0000256" key="1">
    <source>
        <dbReference type="SAM" id="Phobius"/>
    </source>
</evidence>
<proteinExistence type="predicted"/>
<dbReference type="PANTHER" id="PTHR40547:SF1">
    <property type="entry name" value="SLL0298 PROTEIN"/>
    <property type="match status" value="1"/>
</dbReference>
<dbReference type="RefSeq" id="WP_116883119.1">
    <property type="nucleotide sequence ID" value="NZ_CAJKCJ010000117.1"/>
</dbReference>
<sequence length="176" mass="20006">MFERKKRERGSLKPLLRYYMLKLVRNDGTPEYIARGVALGLAVGFVIPMFFQLAVAIPLSFLLRAAKVPAIAFTFVSNHFTVFLIYPVQCWIGSYLIMRPLTYRELEMKLKDVVADPSWATFSALGVDLGLAFLAGGVLFALLAAVPGYFLTVRLVKRYRAARERRRLKKAEEKKL</sequence>
<keyword evidence="4" id="KW-1185">Reference proteome</keyword>
<evidence type="ECO:0000313" key="4">
    <source>
        <dbReference type="Proteomes" id="UP000245959"/>
    </source>
</evidence>
<reference evidence="3 4" key="1">
    <citation type="submission" date="2018-04" db="EMBL/GenBank/DDBJ databases">
        <title>Genomic Encyclopedia of Type Strains, Phase IV (KMG-IV): sequencing the most valuable type-strain genomes for metagenomic binning, comparative biology and taxonomic classification.</title>
        <authorList>
            <person name="Goeker M."/>
        </authorList>
    </citation>
    <scope>NUCLEOTIDE SEQUENCE [LARGE SCALE GENOMIC DNA]</scope>
    <source>
        <strain evidence="3 4">DSM 14823</strain>
    </source>
</reference>
<evidence type="ECO:0000259" key="2">
    <source>
        <dbReference type="Pfam" id="PF09835"/>
    </source>
</evidence>
<dbReference type="Pfam" id="PF09835">
    <property type="entry name" value="DUF2062"/>
    <property type="match status" value="1"/>
</dbReference>
<dbReference type="InterPro" id="IPR018639">
    <property type="entry name" value="DUF2062"/>
</dbReference>
<dbReference type="Proteomes" id="UP000245959">
    <property type="component" value="Unassembled WGS sequence"/>
</dbReference>
<dbReference type="PANTHER" id="PTHR40547">
    <property type="entry name" value="SLL0298 PROTEIN"/>
    <property type="match status" value="1"/>
</dbReference>
<dbReference type="AlphaFoldDB" id="A0A2U1B726"/>
<feature type="domain" description="DUF2062" evidence="2">
    <location>
        <begin position="15"/>
        <end position="164"/>
    </location>
</feature>
<gene>
    <name evidence="3" type="ORF">C8D82_1061</name>
</gene>
<accession>A0A2U1B726</accession>
<evidence type="ECO:0000313" key="3">
    <source>
        <dbReference type="EMBL" id="PVY44484.1"/>
    </source>
</evidence>
<keyword evidence="1" id="KW-0812">Transmembrane</keyword>
<feature type="transmembrane region" description="Helical" evidence="1">
    <location>
        <begin position="75"/>
        <end position="98"/>
    </location>
</feature>
<feature type="transmembrane region" description="Helical" evidence="1">
    <location>
        <begin position="131"/>
        <end position="156"/>
    </location>
</feature>
<dbReference type="GeneID" id="78294438"/>
<keyword evidence="1" id="KW-0472">Membrane</keyword>
<name>A0A2U1B726_9BACT</name>
<organism evidence="3 4">
    <name type="scientific">Victivallis vadensis</name>
    <dbReference type="NCBI Taxonomy" id="172901"/>
    <lineage>
        <taxon>Bacteria</taxon>
        <taxon>Pseudomonadati</taxon>
        <taxon>Lentisphaerota</taxon>
        <taxon>Lentisphaeria</taxon>
        <taxon>Victivallales</taxon>
        <taxon>Victivallaceae</taxon>
        <taxon>Victivallis</taxon>
    </lineage>
</organism>
<protein>
    <recommendedName>
        <fullName evidence="2">DUF2062 domain-containing protein</fullName>
    </recommendedName>
</protein>
<keyword evidence="1" id="KW-1133">Transmembrane helix</keyword>
<feature type="transmembrane region" description="Helical" evidence="1">
    <location>
        <begin position="32"/>
        <end position="63"/>
    </location>
</feature>
<comment type="caution">
    <text evidence="3">The sequence shown here is derived from an EMBL/GenBank/DDBJ whole genome shotgun (WGS) entry which is preliminary data.</text>
</comment>
<dbReference type="EMBL" id="QEKH01000006">
    <property type="protein sequence ID" value="PVY44484.1"/>
    <property type="molecule type" value="Genomic_DNA"/>
</dbReference>